<sequence>MKSIYINTLLIALFLGSCSNFDEDINTNPNVPSQASGMQLIAQAELYLPGLSSSPQGEFMSQYLSETQYVGTSLYPQQSTSFYGWYQGPLADLEAVLTSDNLSATEGPIDNQLAVAKILKAYFYWNITDRWGDVPYSEALQGQENFTPVYDSQQSIYTDLFAELKEASNMIVSGDLSNDIIYDGDVNKWKKLSNTIRMLMALRLSEVDAATAKAEFVSAVNDGVFTSNDDNLFFQHLAEANNQNYWYGQIVNQNREWWALTESLVAEMKPVNDPRLPVYGNPARNSGEYVGLPFGEEENIGTEEYSLLGDDIHAQDAPVYLVTYAQVLFAMAEASELGWIGNDTQSLYESAIENSILQWTGSTDAVADFMMESGIAFDDSMAIEQIATQRWVHLFMFGYEAWAEWRRTGFPDIMVSPNGAEVPNRLSYPDNEAFNNEVNYNDAIQTQFGGENTIYGELWWDK</sequence>
<evidence type="ECO:0000313" key="3">
    <source>
        <dbReference type="Proteomes" id="UP000829517"/>
    </source>
</evidence>
<accession>A0ABS9J2E0</accession>
<evidence type="ECO:0000256" key="1">
    <source>
        <dbReference type="SAM" id="SignalP"/>
    </source>
</evidence>
<comment type="caution">
    <text evidence="2">The sequence shown here is derived from an EMBL/GenBank/DDBJ whole genome shotgun (WGS) entry which is preliminary data.</text>
</comment>
<dbReference type="Proteomes" id="UP000829517">
    <property type="component" value="Unassembled WGS sequence"/>
</dbReference>
<dbReference type="RefSeq" id="WP_236958564.1">
    <property type="nucleotide sequence ID" value="NZ_JAETXX010000003.1"/>
</dbReference>
<name>A0ABS9J2E0_9FLAO</name>
<organism evidence="2 3">
    <name type="scientific">Joostella atrarenae</name>
    <dbReference type="NCBI Taxonomy" id="679257"/>
    <lineage>
        <taxon>Bacteria</taxon>
        <taxon>Pseudomonadati</taxon>
        <taxon>Bacteroidota</taxon>
        <taxon>Flavobacteriia</taxon>
        <taxon>Flavobacteriales</taxon>
        <taxon>Flavobacteriaceae</taxon>
        <taxon>Joostella</taxon>
    </lineage>
</organism>
<keyword evidence="1" id="KW-0732">Signal</keyword>
<dbReference type="Gene3D" id="1.25.40.390">
    <property type="match status" value="1"/>
</dbReference>
<keyword evidence="3" id="KW-1185">Reference proteome</keyword>
<dbReference type="InterPro" id="IPR041662">
    <property type="entry name" value="SusD-like_2"/>
</dbReference>
<proteinExistence type="predicted"/>
<reference evidence="2 3" key="1">
    <citation type="submission" date="2021-01" db="EMBL/GenBank/DDBJ databases">
        <title>Genome sequencing of Joostella atrarenae M1-2 (= KCTC 23194).</title>
        <authorList>
            <person name="Zakaria M.R."/>
            <person name="Lam M.Q."/>
            <person name="Chong C.S."/>
        </authorList>
    </citation>
    <scope>NUCLEOTIDE SEQUENCE [LARGE SCALE GENOMIC DNA]</scope>
    <source>
        <strain evidence="2 3">M1-2</strain>
    </source>
</reference>
<keyword evidence="2" id="KW-0449">Lipoprotein</keyword>
<evidence type="ECO:0000313" key="2">
    <source>
        <dbReference type="EMBL" id="MCF8714601.1"/>
    </source>
</evidence>
<feature type="chain" id="PRO_5045365843" evidence="1">
    <location>
        <begin position="23"/>
        <end position="462"/>
    </location>
</feature>
<gene>
    <name evidence="2" type="ORF">JM658_07120</name>
</gene>
<dbReference type="InterPro" id="IPR011990">
    <property type="entry name" value="TPR-like_helical_dom_sf"/>
</dbReference>
<dbReference type="SUPFAM" id="SSF48452">
    <property type="entry name" value="TPR-like"/>
    <property type="match status" value="1"/>
</dbReference>
<dbReference type="Pfam" id="PF12771">
    <property type="entry name" value="SusD-like_2"/>
    <property type="match status" value="1"/>
</dbReference>
<dbReference type="PROSITE" id="PS51257">
    <property type="entry name" value="PROKAR_LIPOPROTEIN"/>
    <property type="match status" value="1"/>
</dbReference>
<dbReference type="EMBL" id="JAETXX010000003">
    <property type="protein sequence ID" value="MCF8714601.1"/>
    <property type="molecule type" value="Genomic_DNA"/>
</dbReference>
<protein>
    <submittedName>
        <fullName evidence="2">SusD/RagB family nutrient-binding outer membrane lipoprotein</fullName>
    </submittedName>
</protein>
<feature type="signal peptide" evidence="1">
    <location>
        <begin position="1"/>
        <end position="22"/>
    </location>
</feature>